<gene>
    <name evidence="5" type="primary">yybR1</name>
    <name evidence="5" type="ORF">SLAV_01875</name>
</gene>
<dbReference type="SUPFAM" id="SSF46785">
    <property type="entry name" value="Winged helix' DNA-binding domain"/>
    <property type="match status" value="1"/>
</dbReference>
<reference evidence="5 6" key="1">
    <citation type="submission" date="2017-11" db="EMBL/GenBank/DDBJ databases">
        <title>Complete genome sequence of Streptomyces lavendulae subsp. lavendulae CCM 3239 (formerly 'Streptomyces aureofaciens CCM 3239'), the producer of the angucycline-type antibiotic auricin.</title>
        <authorList>
            <person name="Busche T."/>
            <person name="Novakova R."/>
            <person name="Al'Dilaimi A."/>
            <person name="Homerova D."/>
            <person name="Feckova L."/>
            <person name="Rezuchova B."/>
            <person name="Mingyar E."/>
            <person name="Csolleiova D."/>
            <person name="Bekeova C."/>
            <person name="Winkler A."/>
            <person name="Sevcikova B."/>
            <person name="Kalinowski J."/>
            <person name="Kormanec J."/>
            <person name="Ruckert C."/>
        </authorList>
    </citation>
    <scope>NUCLEOTIDE SEQUENCE [LARGE SCALE GENOMIC DNA]</scope>
    <source>
        <strain evidence="5 6">CCM 3239</strain>
    </source>
</reference>
<organism evidence="5 6">
    <name type="scientific">Streptomyces lavendulae subsp. lavendulae</name>
    <dbReference type="NCBI Taxonomy" id="58340"/>
    <lineage>
        <taxon>Bacteria</taxon>
        <taxon>Bacillati</taxon>
        <taxon>Actinomycetota</taxon>
        <taxon>Actinomycetes</taxon>
        <taxon>Kitasatosporales</taxon>
        <taxon>Streptomycetaceae</taxon>
        <taxon>Streptomyces</taxon>
    </lineage>
</organism>
<accession>A0A2K8P6C8</accession>
<dbReference type="RefSeq" id="WP_199922130.1">
    <property type="nucleotide sequence ID" value="NZ_CP024985.1"/>
</dbReference>
<evidence type="ECO:0000259" key="4">
    <source>
        <dbReference type="PROSITE" id="PS51118"/>
    </source>
</evidence>
<name>A0A2K8P6C8_STRLA</name>
<evidence type="ECO:0000256" key="3">
    <source>
        <dbReference type="ARBA" id="ARBA00023163"/>
    </source>
</evidence>
<proteinExistence type="predicted"/>
<dbReference type="PROSITE" id="PS51118">
    <property type="entry name" value="HTH_HXLR"/>
    <property type="match status" value="1"/>
</dbReference>
<dbReference type="Gene3D" id="1.10.10.10">
    <property type="entry name" value="Winged helix-like DNA-binding domain superfamily/Winged helix DNA-binding domain"/>
    <property type="match status" value="1"/>
</dbReference>
<feature type="domain" description="HTH hxlR-type" evidence="4">
    <location>
        <begin position="15"/>
        <end position="112"/>
    </location>
</feature>
<dbReference type="Proteomes" id="UP000231791">
    <property type="component" value="Chromosome"/>
</dbReference>
<dbReference type="PANTHER" id="PTHR33204:SF17">
    <property type="entry name" value="TRANSCRIPTIONAL REGULATORY PROTEIN"/>
    <property type="match status" value="1"/>
</dbReference>
<sequence length="175" mass="19538">MVIVASRIRLEDRECPLSTTVEHVGEWWTLLILHDAFDGYTRFDQFQENLGISSSMLTTRLKTLVTDGLLERRPYRTNPVRHEYVLTDLGRSLRPVIVALAAWGNSRLEPHERSMILVDAESGVEVEPVVVDAGTGRRLDDSRAYVFAAGPAAGDAMRGRYAHRRPLPVAPTEGA</sequence>
<dbReference type="KEGG" id="slx:SLAV_01875"/>
<dbReference type="InterPro" id="IPR036390">
    <property type="entry name" value="WH_DNA-bd_sf"/>
</dbReference>
<dbReference type="AlphaFoldDB" id="A0A2K8P6C8"/>
<protein>
    <submittedName>
        <fullName evidence="5">Putative HTH-type transcriptional regulator YybR</fullName>
    </submittedName>
</protein>
<keyword evidence="3" id="KW-0804">Transcription</keyword>
<dbReference type="GeneID" id="49381553"/>
<dbReference type="EMBL" id="CP024985">
    <property type="protein sequence ID" value="ATZ22299.1"/>
    <property type="molecule type" value="Genomic_DNA"/>
</dbReference>
<evidence type="ECO:0000313" key="5">
    <source>
        <dbReference type="EMBL" id="ATZ22299.1"/>
    </source>
</evidence>
<evidence type="ECO:0000313" key="6">
    <source>
        <dbReference type="Proteomes" id="UP000231791"/>
    </source>
</evidence>
<evidence type="ECO:0000256" key="2">
    <source>
        <dbReference type="ARBA" id="ARBA00023125"/>
    </source>
</evidence>
<evidence type="ECO:0000256" key="1">
    <source>
        <dbReference type="ARBA" id="ARBA00023015"/>
    </source>
</evidence>
<keyword evidence="1" id="KW-0805">Transcription regulation</keyword>
<dbReference type="InterPro" id="IPR002577">
    <property type="entry name" value="HTH_HxlR"/>
</dbReference>
<dbReference type="InterPro" id="IPR036388">
    <property type="entry name" value="WH-like_DNA-bd_sf"/>
</dbReference>
<keyword evidence="6" id="KW-1185">Reference proteome</keyword>
<dbReference type="PANTHER" id="PTHR33204">
    <property type="entry name" value="TRANSCRIPTIONAL REGULATOR, MARR FAMILY"/>
    <property type="match status" value="1"/>
</dbReference>
<dbReference type="GO" id="GO:0003677">
    <property type="term" value="F:DNA binding"/>
    <property type="evidence" value="ECO:0007669"/>
    <property type="project" value="UniProtKB-KW"/>
</dbReference>
<dbReference type="Pfam" id="PF01638">
    <property type="entry name" value="HxlR"/>
    <property type="match status" value="1"/>
</dbReference>
<keyword evidence="2" id="KW-0238">DNA-binding</keyword>